<evidence type="ECO:0000313" key="3">
    <source>
        <dbReference type="Proteomes" id="UP000243342"/>
    </source>
</evidence>
<dbReference type="EMBL" id="MLCF01000121">
    <property type="protein sequence ID" value="OIV35976.1"/>
    <property type="molecule type" value="Genomic_DNA"/>
</dbReference>
<dbReference type="InterPro" id="IPR012341">
    <property type="entry name" value="6hp_glycosidase-like_sf"/>
</dbReference>
<dbReference type="Pfam" id="PF14742">
    <property type="entry name" value="GDE_N_bis"/>
    <property type="match status" value="1"/>
</dbReference>
<proteinExistence type="predicted"/>
<sequence length="700" mass="71793">MPPQAPPALHSAVLCVAAPSLAVSGPDGQLRGLGPDGFYRDGLRLVSRLRLRLGGIEPLPVQARRIDAGHARFVAVQHAPGDPGPDPAVTVERVRGATGVERVTIHQGGPGPLRLPLEIEAATDLAESAAAAHGAPGSPPVRAALHPGGLRWAAPGPGGRPRGAVLTARPAPHDITAPEGRDGLLRWNLDLPPGARWTVELRIEPLAARLGAEDDEPVRGAGAGTAGAAARPRAFQGAVPWSRPGAPPAVECADPRAAALLGASLDDLRALLVADPDRPTDAIAAAGVPWRFGPSPVESLWTARQLLPLGTRLAAGTLRALARRQLNEPSGRRADGAGAAEPVGSLPGALRHAGPHLPPAWTGGEATLLFVTVLAEAVRWGLPLEEAEPLLPAAGRCLGWLRTVTGSDGLVRAPGPGGSTPFARAEIQAMAHRAALQGADLLDAFDRPGAGRWREWADALRKRFADRFWIDEARGPGPRPAAALAPDGSPVDVLSSAFAHLLDTGLLAGGRIGDGLLDPVRAERLAELLTGPELDSGWGLRSLGAGSERFAPLVHRGGAVLPADTALAVAGLCAHGFGPRAAALIEGHLAAAAHFEHRLPEMYGGERREPGCAPLPHPRACRPDAAAAGSAVQLLTAPAGLRPDAPAGRIGLRPAGVPGPLGEVRLSGLEVAGGPLAVRITAAGLGLVEEAPEGVRLARE</sequence>
<gene>
    <name evidence="2" type="ORF">BIV57_18835</name>
</gene>
<dbReference type="RefSeq" id="WP_071658084.1">
    <property type="nucleotide sequence ID" value="NZ_MLCF01000121.1"/>
</dbReference>
<dbReference type="STRING" id="1428644.BIV57_18835"/>
<comment type="caution">
    <text evidence="2">The sequence shown here is derived from an EMBL/GenBank/DDBJ whole genome shotgun (WGS) entry which is preliminary data.</text>
</comment>
<dbReference type="GO" id="GO:0005975">
    <property type="term" value="P:carbohydrate metabolic process"/>
    <property type="evidence" value="ECO:0007669"/>
    <property type="project" value="InterPro"/>
</dbReference>
<name>A0A1J7C341_9ACTN</name>
<dbReference type="SUPFAM" id="SSF48208">
    <property type="entry name" value="Six-hairpin glycosidases"/>
    <property type="match status" value="1"/>
</dbReference>
<dbReference type="InterPro" id="IPR008928">
    <property type="entry name" value="6-hairpin_glycosidase_sf"/>
</dbReference>
<feature type="domain" description="Putative glycogen debranching enzyme N-terminal" evidence="1">
    <location>
        <begin position="18"/>
        <end position="202"/>
    </location>
</feature>
<reference evidence="2 3" key="1">
    <citation type="submission" date="2016-10" db="EMBL/GenBank/DDBJ databases">
        <title>Genome sequence of Streptomyces gilvigriseus MUSC 26.</title>
        <authorList>
            <person name="Lee L.-H."/>
            <person name="Ser H.-L."/>
        </authorList>
    </citation>
    <scope>NUCLEOTIDE SEQUENCE [LARGE SCALE GENOMIC DNA]</scope>
    <source>
        <strain evidence="2 3">MUSC 26</strain>
    </source>
</reference>
<dbReference type="Gene3D" id="1.50.10.10">
    <property type="match status" value="1"/>
</dbReference>
<accession>A0A1J7C341</accession>
<organism evidence="2 3">
    <name type="scientific">Mangrovactinospora gilvigrisea</name>
    <dbReference type="NCBI Taxonomy" id="1428644"/>
    <lineage>
        <taxon>Bacteria</taxon>
        <taxon>Bacillati</taxon>
        <taxon>Actinomycetota</taxon>
        <taxon>Actinomycetes</taxon>
        <taxon>Kitasatosporales</taxon>
        <taxon>Streptomycetaceae</taxon>
        <taxon>Mangrovactinospora</taxon>
    </lineage>
</organism>
<evidence type="ECO:0000259" key="1">
    <source>
        <dbReference type="Pfam" id="PF14742"/>
    </source>
</evidence>
<dbReference type="Proteomes" id="UP000243342">
    <property type="component" value="Unassembled WGS sequence"/>
</dbReference>
<keyword evidence="3" id="KW-1185">Reference proteome</keyword>
<protein>
    <recommendedName>
        <fullName evidence="1">Putative glycogen debranching enzyme N-terminal domain-containing protein</fullName>
    </recommendedName>
</protein>
<dbReference type="InterPro" id="IPR032856">
    <property type="entry name" value="GDE_N_bis"/>
</dbReference>
<dbReference type="AlphaFoldDB" id="A0A1J7C341"/>
<evidence type="ECO:0000313" key="2">
    <source>
        <dbReference type="EMBL" id="OIV35976.1"/>
    </source>
</evidence>